<comment type="caution">
    <text evidence="3">The sequence shown here is derived from an EMBL/GenBank/DDBJ whole genome shotgun (WGS) entry which is preliminary data.</text>
</comment>
<feature type="repeat" description="PPR" evidence="2">
    <location>
        <begin position="77"/>
        <end position="111"/>
    </location>
</feature>
<dbReference type="AlphaFoldDB" id="A0A2I0KUN4"/>
<dbReference type="Gene3D" id="1.25.40.10">
    <property type="entry name" value="Tetratricopeptide repeat domain"/>
    <property type="match status" value="1"/>
</dbReference>
<dbReference type="STRING" id="22663.A0A2I0KUN4"/>
<dbReference type="GO" id="GO:0003723">
    <property type="term" value="F:RNA binding"/>
    <property type="evidence" value="ECO:0007669"/>
    <property type="project" value="InterPro"/>
</dbReference>
<dbReference type="InterPro" id="IPR046960">
    <property type="entry name" value="PPR_At4g14850-like_plant"/>
</dbReference>
<dbReference type="NCBIfam" id="TIGR00756">
    <property type="entry name" value="PPR"/>
    <property type="match status" value="2"/>
</dbReference>
<reference evidence="3 4" key="1">
    <citation type="submission" date="2017-11" db="EMBL/GenBank/DDBJ databases">
        <title>De-novo sequencing of pomegranate (Punica granatum L.) genome.</title>
        <authorList>
            <person name="Akparov Z."/>
            <person name="Amiraslanov A."/>
            <person name="Hajiyeva S."/>
            <person name="Abbasov M."/>
            <person name="Kaur K."/>
            <person name="Hamwieh A."/>
            <person name="Solovyev V."/>
            <person name="Salamov A."/>
            <person name="Braich B."/>
            <person name="Kosarev P."/>
            <person name="Mahmoud A."/>
            <person name="Hajiyev E."/>
            <person name="Babayeva S."/>
            <person name="Izzatullayeva V."/>
            <person name="Mammadov A."/>
            <person name="Mammadov A."/>
            <person name="Sharifova S."/>
            <person name="Ojaghi J."/>
            <person name="Eynullazada K."/>
            <person name="Bayramov B."/>
            <person name="Abdulazimova A."/>
            <person name="Shahmuradov I."/>
        </authorList>
    </citation>
    <scope>NUCLEOTIDE SEQUENCE [LARGE SCALE GENOMIC DNA]</scope>
    <source>
        <strain evidence="4">cv. AG2017</strain>
        <tissue evidence="3">Leaf</tissue>
    </source>
</reference>
<name>A0A2I0KUN4_PUNGR</name>
<evidence type="ECO:0000313" key="3">
    <source>
        <dbReference type="EMBL" id="PKI72188.1"/>
    </source>
</evidence>
<sequence>MSEALLEMAGRGIGMKFEDYQAILKAAVREGQRVHSHMIKTCYAPPVYLRTKLIVLYTKCGCLDDAREVFDEIPLRNVVPWTAMISGYSQRGCASEALGLFVDMTRSGILRFR</sequence>
<dbReference type="Pfam" id="PF01535">
    <property type="entry name" value="PPR"/>
    <property type="match status" value="2"/>
</dbReference>
<dbReference type="InterPro" id="IPR011990">
    <property type="entry name" value="TPR-like_helical_dom_sf"/>
</dbReference>
<evidence type="ECO:0000313" key="4">
    <source>
        <dbReference type="Proteomes" id="UP000233551"/>
    </source>
</evidence>
<keyword evidence="1" id="KW-0677">Repeat</keyword>
<accession>A0A2I0KUN4</accession>
<dbReference type="PANTHER" id="PTHR47926">
    <property type="entry name" value="PENTATRICOPEPTIDE REPEAT-CONTAINING PROTEIN"/>
    <property type="match status" value="1"/>
</dbReference>
<proteinExistence type="predicted"/>
<dbReference type="InterPro" id="IPR002885">
    <property type="entry name" value="PPR_rpt"/>
</dbReference>
<evidence type="ECO:0000256" key="2">
    <source>
        <dbReference type="PROSITE-ProRule" id="PRU00708"/>
    </source>
</evidence>
<dbReference type="PROSITE" id="PS51375">
    <property type="entry name" value="PPR"/>
    <property type="match status" value="1"/>
</dbReference>
<evidence type="ECO:0008006" key="5">
    <source>
        <dbReference type="Google" id="ProtNLM"/>
    </source>
</evidence>
<keyword evidence="4" id="KW-1185">Reference proteome</keyword>
<protein>
    <recommendedName>
        <fullName evidence="5">Pentatricopeptide repeat-containing protein</fullName>
    </recommendedName>
</protein>
<evidence type="ECO:0000256" key="1">
    <source>
        <dbReference type="ARBA" id="ARBA00022737"/>
    </source>
</evidence>
<dbReference type="Proteomes" id="UP000233551">
    <property type="component" value="Unassembled WGS sequence"/>
</dbReference>
<dbReference type="GO" id="GO:0009451">
    <property type="term" value="P:RNA modification"/>
    <property type="evidence" value="ECO:0007669"/>
    <property type="project" value="InterPro"/>
</dbReference>
<dbReference type="EMBL" id="PGOL01000336">
    <property type="protein sequence ID" value="PKI72188.1"/>
    <property type="molecule type" value="Genomic_DNA"/>
</dbReference>
<organism evidence="3 4">
    <name type="scientific">Punica granatum</name>
    <name type="common">Pomegranate</name>
    <dbReference type="NCBI Taxonomy" id="22663"/>
    <lineage>
        <taxon>Eukaryota</taxon>
        <taxon>Viridiplantae</taxon>
        <taxon>Streptophyta</taxon>
        <taxon>Embryophyta</taxon>
        <taxon>Tracheophyta</taxon>
        <taxon>Spermatophyta</taxon>
        <taxon>Magnoliopsida</taxon>
        <taxon>eudicotyledons</taxon>
        <taxon>Gunneridae</taxon>
        <taxon>Pentapetalae</taxon>
        <taxon>rosids</taxon>
        <taxon>malvids</taxon>
        <taxon>Myrtales</taxon>
        <taxon>Lythraceae</taxon>
        <taxon>Punica</taxon>
    </lineage>
</organism>
<gene>
    <name evidence="3" type="ORF">CRG98_007386</name>
</gene>